<dbReference type="EMBL" id="NKCZ01000050">
    <property type="protein sequence ID" value="POD89004.1"/>
    <property type="molecule type" value="Genomic_DNA"/>
</dbReference>
<organism evidence="1 2">
    <name type="scientific">Lactiplantibacillus plantarum subsp. plantarum</name>
    <dbReference type="NCBI Taxonomy" id="337330"/>
    <lineage>
        <taxon>Bacteria</taxon>
        <taxon>Bacillati</taxon>
        <taxon>Bacillota</taxon>
        <taxon>Bacilli</taxon>
        <taxon>Lactobacillales</taxon>
        <taxon>Lactobacillaceae</taxon>
        <taxon>Lactiplantibacillus</taxon>
    </lineage>
</organism>
<proteinExistence type="predicted"/>
<reference evidence="1 2" key="1">
    <citation type="submission" date="2017-06" db="EMBL/GenBank/DDBJ databases">
        <title>Genome sequence of Lactobacillus plantarum subsp. plantarum strain SRCM101258.</title>
        <authorList>
            <person name="Cho S.H."/>
        </authorList>
    </citation>
    <scope>NUCLEOTIDE SEQUENCE [LARGE SCALE GENOMIC DNA]</scope>
    <source>
        <strain evidence="1 2">SRCM101258</strain>
    </source>
</reference>
<protein>
    <submittedName>
        <fullName evidence="1">Uncharacterized protein</fullName>
    </submittedName>
</protein>
<accession>A0A2S3U9I1</accession>
<gene>
    <name evidence="1" type="ORF">S101258_00269</name>
</gene>
<name>A0A2S3U9I1_LACPN</name>
<evidence type="ECO:0000313" key="1">
    <source>
        <dbReference type="EMBL" id="POD89004.1"/>
    </source>
</evidence>
<comment type="caution">
    <text evidence="1">The sequence shown here is derived from an EMBL/GenBank/DDBJ whole genome shotgun (WGS) entry which is preliminary data.</text>
</comment>
<sequence length="53" mass="6456">MTDEEFALYLKQIKHVAENEFDYVQKEVEVTNRFPKKFFELAIDMIYIALPYH</sequence>
<evidence type="ECO:0000313" key="2">
    <source>
        <dbReference type="Proteomes" id="UP000236990"/>
    </source>
</evidence>
<dbReference type="Proteomes" id="UP000236990">
    <property type="component" value="Unassembled WGS sequence"/>
</dbReference>
<dbReference type="AlphaFoldDB" id="A0A2S3U9I1"/>